<dbReference type="Proteomes" id="UP000007879">
    <property type="component" value="Unassembled WGS sequence"/>
</dbReference>
<protein>
    <recommendedName>
        <fullName evidence="2">DUF7041 domain-containing protein</fullName>
    </recommendedName>
</protein>
<feature type="compositionally biased region" description="Polar residues" evidence="1">
    <location>
        <begin position="199"/>
        <end position="209"/>
    </location>
</feature>
<proteinExistence type="predicted"/>
<dbReference type="InterPro" id="IPR055469">
    <property type="entry name" value="DUF7041"/>
</dbReference>
<dbReference type="PANTHER" id="PTHR33327:SF3">
    <property type="entry name" value="RNA-DIRECTED DNA POLYMERASE"/>
    <property type="match status" value="1"/>
</dbReference>
<evidence type="ECO:0000313" key="3">
    <source>
        <dbReference type="EnsemblMetazoa" id="XP_019850781.1"/>
    </source>
</evidence>
<dbReference type="GeneID" id="109581259"/>
<sequence>MSRSCPSTPPRSTTPAPLFPAATVDISSVQLKLPPFWEADPPVWFAQVEAQFATRQITSQKTMFEHVIASLSPQYAMEKQLVKRTAASEQRHLQQLFNSEELGDRKPSQLLRRMQQLLGDKAASTDGSFLRELFLQRLPHNVRMVLAGSGDEIHEDLDKLATLADKILQVSTPQVSTVATFTEVEQLSAEIAALKTLLESQQKQSSQRKTASRSAHHSRRSSPARPVTTQHQSTTLCWYHSRFQAAARKCQPPCFWSENDQARH</sequence>
<dbReference type="KEGG" id="aqu:109581259"/>
<reference evidence="3" key="2">
    <citation type="submission" date="2024-06" db="UniProtKB">
        <authorList>
            <consortium name="EnsemblMetazoa"/>
        </authorList>
    </citation>
    <scope>IDENTIFICATION</scope>
</reference>
<dbReference type="AlphaFoldDB" id="A0AAN0J230"/>
<dbReference type="EnsemblMetazoa" id="XM_019995222.1">
    <property type="protein sequence ID" value="XP_019850781.1"/>
    <property type="gene ID" value="LOC109581259"/>
</dbReference>
<feature type="domain" description="DUF7041" evidence="2">
    <location>
        <begin position="33"/>
        <end position="113"/>
    </location>
</feature>
<feature type="region of interest" description="Disordered" evidence="1">
    <location>
        <begin position="199"/>
        <end position="229"/>
    </location>
</feature>
<reference evidence="4" key="1">
    <citation type="journal article" date="2010" name="Nature">
        <title>The Amphimedon queenslandica genome and the evolution of animal complexity.</title>
        <authorList>
            <person name="Srivastava M."/>
            <person name="Simakov O."/>
            <person name="Chapman J."/>
            <person name="Fahey B."/>
            <person name="Gauthier M.E."/>
            <person name="Mitros T."/>
            <person name="Richards G.S."/>
            <person name="Conaco C."/>
            <person name="Dacre M."/>
            <person name="Hellsten U."/>
            <person name="Larroux C."/>
            <person name="Putnam N.H."/>
            <person name="Stanke M."/>
            <person name="Adamska M."/>
            <person name="Darling A."/>
            <person name="Degnan S.M."/>
            <person name="Oakley T.H."/>
            <person name="Plachetzki D.C."/>
            <person name="Zhai Y."/>
            <person name="Adamski M."/>
            <person name="Calcino A."/>
            <person name="Cummins S.F."/>
            <person name="Goodstein D.M."/>
            <person name="Harris C."/>
            <person name="Jackson D.J."/>
            <person name="Leys S.P."/>
            <person name="Shu S."/>
            <person name="Woodcroft B.J."/>
            <person name="Vervoort M."/>
            <person name="Kosik K.S."/>
            <person name="Manning G."/>
            <person name="Degnan B.M."/>
            <person name="Rokhsar D.S."/>
        </authorList>
    </citation>
    <scope>NUCLEOTIDE SEQUENCE [LARGE SCALE GENOMIC DNA]</scope>
</reference>
<name>A0AAN0J230_AMPQE</name>
<accession>A0AAN0J230</accession>
<organism evidence="3 4">
    <name type="scientific">Amphimedon queenslandica</name>
    <name type="common">Sponge</name>
    <dbReference type="NCBI Taxonomy" id="400682"/>
    <lineage>
        <taxon>Eukaryota</taxon>
        <taxon>Metazoa</taxon>
        <taxon>Porifera</taxon>
        <taxon>Demospongiae</taxon>
        <taxon>Heteroscleromorpha</taxon>
        <taxon>Haplosclerida</taxon>
        <taxon>Niphatidae</taxon>
        <taxon>Amphimedon</taxon>
    </lineage>
</organism>
<dbReference type="Pfam" id="PF23055">
    <property type="entry name" value="DUF7041"/>
    <property type="match status" value="1"/>
</dbReference>
<dbReference type="RefSeq" id="XP_019850781.1">
    <property type="nucleotide sequence ID" value="XM_019995222.1"/>
</dbReference>
<feature type="compositionally biased region" description="Basic residues" evidence="1">
    <location>
        <begin position="210"/>
        <end position="222"/>
    </location>
</feature>
<evidence type="ECO:0000256" key="1">
    <source>
        <dbReference type="SAM" id="MobiDB-lite"/>
    </source>
</evidence>
<dbReference type="PANTHER" id="PTHR33327">
    <property type="entry name" value="ENDONUCLEASE"/>
    <property type="match status" value="1"/>
</dbReference>
<evidence type="ECO:0000259" key="2">
    <source>
        <dbReference type="Pfam" id="PF23055"/>
    </source>
</evidence>
<keyword evidence="4" id="KW-1185">Reference proteome</keyword>
<evidence type="ECO:0000313" key="4">
    <source>
        <dbReference type="Proteomes" id="UP000007879"/>
    </source>
</evidence>